<dbReference type="CDD" id="cd14798">
    <property type="entry name" value="RX-CC_like"/>
    <property type="match status" value="1"/>
</dbReference>
<comment type="caution">
    <text evidence="10">The sequence shown here is derived from an EMBL/GenBank/DDBJ whole genome shotgun (WGS) entry which is preliminary data.</text>
</comment>
<evidence type="ECO:0000256" key="1">
    <source>
        <dbReference type="ARBA" id="ARBA00008894"/>
    </source>
</evidence>
<evidence type="ECO:0000256" key="4">
    <source>
        <dbReference type="ARBA" id="ARBA00022741"/>
    </source>
</evidence>
<proteinExistence type="inferred from homology"/>
<protein>
    <recommendedName>
        <fullName evidence="12">Disease resistance protein RGA3</fullName>
    </recommendedName>
</protein>
<dbReference type="FunFam" id="3.40.50.300:FF:001091">
    <property type="entry name" value="Probable disease resistance protein At1g61300"/>
    <property type="match status" value="1"/>
</dbReference>
<sequence>MAEVVASSLVRMVCEKIGIKLMKEYDFLGGARKELKKLEGTLKTIREVLEDAEARQEKEKTLRGWLRQLKDVTFEIDDLLDDAEFEAGKSFGKVCKLLSFPNSIKFKSTIAHKAMEIRKKVDEIAAERSKFHLQEKTESNREDSISRESSSFVIESEVFGRDQDKKNIVDFLIHNENESGVGVMVIVGMGGLGKTTIAQLVYNDKRVSDHFDNLIWVSVNDNFDIRQITSTILESITESKYDFNLELLQRKLKEQISGQRFLLVLDDVWNENSEKWDQLRALLTIGAHGSKVIVTTRSTRVATIMGTVNPYILTGISKEDCWLLFERRAFTLGTKKR</sequence>
<evidence type="ECO:0000256" key="7">
    <source>
        <dbReference type="SAM" id="Coils"/>
    </source>
</evidence>
<keyword evidence="4" id="KW-0547">Nucleotide-binding</keyword>
<reference evidence="10" key="1">
    <citation type="journal article" date="2022" name="Cell">
        <title>Repeat-based holocentromeres influence genome architecture and karyotype evolution.</title>
        <authorList>
            <person name="Hofstatter P.G."/>
            <person name="Thangavel G."/>
            <person name="Lux T."/>
            <person name="Neumann P."/>
            <person name="Vondrak T."/>
            <person name="Novak P."/>
            <person name="Zhang M."/>
            <person name="Costa L."/>
            <person name="Castellani M."/>
            <person name="Scott A."/>
            <person name="Toegelov H."/>
            <person name="Fuchs J."/>
            <person name="Mata-Sucre Y."/>
            <person name="Dias Y."/>
            <person name="Vanzela A.L.L."/>
            <person name="Huettel B."/>
            <person name="Almeida C.C.S."/>
            <person name="Simkova H."/>
            <person name="Souza G."/>
            <person name="Pedrosa-Harand A."/>
            <person name="Macas J."/>
            <person name="Mayer K.F.X."/>
            <person name="Houben A."/>
            <person name="Marques A."/>
        </authorList>
    </citation>
    <scope>NUCLEOTIDE SEQUENCE</scope>
    <source>
        <strain evidence="10">RhyBre1mFocal</strain>
    </source>
</reference>
<dbReference type="InterPro" id="IPR002182">
    <property type="entry name" value="NB-ARC"/>
</dbReference>
<evidence type="ECO:0000256" key="2">
    <source>
        <dbReference type="ARBA" id="ARBA00022614"/>
    </source>
</evidence>
<dbReference type="AlphaFoldDB" id="A0A9Q0C8J9"/>
<keyword evidence="5" id="KW-0611">Plant defense</keyword>
<evidence type="ECO:0000259" key="8">
    <source>
        <dbReference type="Pfam" id="PF00931"/>
    </source>
</evidence>
<keyword evidence="6" id="KW-0067">ATP-binding</keyword>
<evidence type="ECO:0000259" key="9">
    <source>
        <dbReference type="Pfam" id="PF18052"/>
    </source>
</evidence>
<keyword evidence="2" id="KW-0433">Leucine-rich repeat</keyword>
<gene>
    <name evidence="10" type="ORF">LUZ63_013443</name>
</gene>
<dbReference type="PANTHER" id="PTHR36766:SF48">
    <property type="entry name" value="DISEASE RESISTANCE PROTEIN RGA3"/>
    <property type="match status" value="1"/>
</dbReference>
<dbReference type="PANTHER" id="PTHR36766">
    <property type="entry name" value="PLANT BROAD-SPECTRUM MILDEW RESISTANCE PROTEIN RPW8"/>
    <property type="match status" value="1"/>
</dbReference>
<dbReference type="OrthoDB" id="786390at2759"/>
<dbReference type="GO" id="GO:0005524">
    <property type="term" value="F:ATP binding"/>
    <property type="evidence" value="ECO:0007669"/>
    <property type="project" value="UniProtKB-KW"/>
</dbReference>
<dbReference type="PRINTS" id="PR00364">
    <property type="entry name" value="DISEASERSIST"/>
</dbReference>
<dbReference type="Pfam" id="PF00931">
    <property type="entry name" value="NB-ARC"/>
    <property type="match status" value="1"/>
</dbReference>
<organism evidence="10 11">
    <name type="scientific">Rhynchospora breviuscula</name>
    <dbReference type="NCBI Taxonomy" id="2022672"/>
    <lineage>
        <taxon>Eukaryota</taxon>
        <taxon>Viridiplantae</taxon>
        <taxon>Streptophyta</taxon>
        <taxon>Embryophyta</taxon>
        <taxon>Tracheophyta</taxon>
        <taxon>Spermatophyta</taxon>
        <taxon>Magnoliopsida</taxon>
        <taxon>Liliopsida</taxon>
        <taxon>Poales</taxon>
        <taxon>Cyperaceae</taxon>
        <taxon>Cyperoideae</taxon>
        <taxon>Rhynchosporeae</taxon>
        <taxon>Rhynchospora</taxon>
    </lineage>
</organism>
<dbReference type="Gene3D" id="1.20.5.4130">
    <property type="match status" value="1"/>
</dbReference>
<evidence type="ECO:0000256" key="6">
    <source>
        <dbReference type="ARBA" id="ARBA00022840"/>
    </source>
</evidence>
<evidence type="ECO:0008006" key="12">
    <source>
        <dbReference type="Google" id="ProtNLM"/>
    </source>
</evidence>
<accession>A0A9Q0C8J9</accession>
<feature type="domain" description="Disease resistance N-terminal" evidence="9">
    <location>
        <begin position="10"/>
        <end position="90"/>
    </location>
</feature>
<keyword evidence="11" id="KW-1185">Reference proteome</keyword>
<evidence type="ECO:0000256" key="3">
    <source>
        <dbReference type="ARBA" id="ARBA00022737"/>
    </source>
</evidence>
<dbReference type="Proteomes" id="UP001151287">
    <property type="component" value="Unassembled WGS sequence"/>
</dbReference>
<dbReference type="GO" id="GO:0043531">
    <property type="term" value="F:ADP binding"/>
    <property type="evidence" value="ECO:0007669"/>
    <property type="project" value="InterPro"/>
</dbReference>
<evidence type="ECO:0000313" key="10">
    <source>
        <dbReference type="EMBL" id="KAJ1689288.1"/>
    </source>
</evidence>
<feature type="domain" description="NB-ARC" evidence="8">
    <location>
        <begin position="162"/>
        <end position="331"/>
    </location>
</feature>
<feature type="coiled-coil region" evidence="7">
    <location>
        <begin position="28"/>
        <end position="62"/>
    </location>
</feature>
<dbReference type="InterPro" id="IPR041118">
    <property type="entry name" value="Rx_N"/>
</dbReference>
<keyword evidence="3" id="KW-0677">Repeat</keyword>
<dbReference type="Gene3D" id="3.40.50.300">
    <property type="entry name" value="P-loop containing nucleotide triphosphate hydrolases"/>
    <property type="match status" value="1"/>
</dbReference>
<evidence type="ECO:0000313" key="11">
    <source>
        <dbReference type="Proteomes" id="UP001151287"/>
    </source>
</evidence>
<dbReference type="InterPro" id="IPR027417">
    <property type="entry name" value="P-loop_NTPase"/>
</dbReference>
<keyword evidence="7" id="KW-0175">Coiled coil</keyword>
<dbReference type="EMBL" id="JAMQYH010000004">
    <property type="protein sequence ID" value="KAJ1689288.1"/>
    <property type="molecule type" value="Genomic_DNA"/>
</dbReference>
<dbReference type="Pfam" id="PF18052">
    <property type="entry name" value="Rx_N"/>
    <property type="match status" value="1"/>
</dbReference>
<dbReference type="InterPro" id="IPR038005">
    <property type="entry name" value="RX-like_CC"/>
</dbReference>
<name>A0A9Q0C8J9_9POAL</name>
<dbReference type="GO" id="GO:0006952">
    <property type="term" value="P:defense response"/>
    <property type="evidence" value="ECO:0007669"/>
    <property type="project" value="UniProtKB-KW"/>
</dbReference>
<dbReference type="SUPFAM" id="SSF52540">
    <property type="entry name" value="P-loop containing nucleoside triphosphate hydrolases"/>
    <property type="match status" value="1"/>
</dbReference>
<evidence type="ECO:0000256" key="5">
    <source>
        <dbReference type="ARBA" id="ARBA00022821"/>
    </source>
</evidence>
<comment type="similarity">
    <text evidence="1">Belongs to the disease resistance NB-LRR family.</text>
</comment>